<keyword evidence="1" id="KW-0175">Coiled coil</keyword>
<dbReference type="Proteomes" id="UP001054902">
    <property type="component" value="Unassembled WGS sequence"/>
</dbReference>
<sequence length="474" mass="56414">MKRKEKAKFYKDRESLCEKSNLLSQALVQILSKQCSHPKRVVKQTVESFLDQNKSLVINTSLRDVQSLVSFVKPALENIEVASRANIAKEKLEASPRMNEKENEACPVLEIKDQHLAKKEINISNPWLLIENYKIKKNEALKEKEIETALVRKKNMAAALDEQVRLKREVTNREKAENDQYVKKQEEAVQKWKEEQISKAKEEKKLSEKLKGVRLAQIEEKQNMRRKMKNERTKQETKELEEVEKALKQEEQKRILAKEQEKKKWEAIKLENKQKLEEKKKAKLQEAQIDFKLMQDLKERLDRKERNRVEAFEARKKNLELNTKLLNEDSNFKKKKEEHKKFEQGLLEAARKREEMQVLDDIKRKKAMKEKQQEINRTNRAIVEERQQIDRQEKAENELFAKKCEEEVTKFNEEAKQEAQRIKNTKVIYRKSLEEQYSEKKKEKIASASEMTEMERCLNKDLLVEARAFFIKTM</sequence>
<reference evidence="2 3" key="1">
    <citation type="journal article" date="2021" name="Sci. Rep.">
        <title>The genome of the diatom Chaetoceros tenuissimus carries an ancient integrated fragment of an extant virus.</title>
        <authorList>
            <person name="Hongo Y."/>
            <person name="Kimura K."/>
            <person name="Takaki Y."/>
            <person name="Yoshida Y."/>
            <person name="Baba S."/>
            <person name="Kobayashi G."/>
            <person name="Nagasaki K."/>
            <person name="Hano T."/>
            <person name="Tomaru Y."/>
        </authorList>
    </citation>
    <scope>NUCLEOTIDE SEQUENCE [LARGE SCALE GENOMIC DNA]</scope>
    <source>
        <strain evidence="2 3">NIES-3715</strain>
    </source>
</reference>
<evidence type="ECO:0000256" key="1">
    <source>
        <dbReference type="SAM" id="Coils"/>
    </source>
</evidence>
<evidence type="ECO:0000313" key="2">
    <source>
        <dbReference type="EMBL" id="GFH47934.1"/>
    </source>
</evidence>
<organism evidence="2 3">
    <name type="scientific">Chaetoceros tenuissimus</name>
    <dbReference type="NCBI Taxonomy" id="426638"/>
    <lineage>
        <taxon>Eukaryota</taxon>
        <taxon>Sar</taxon>
        <taxon>Stramenopiles</taxon>
        <taxon>Ochrophyta</taxon>
        <taxon>Bacillariophyta</taxon>
        <taxon>Coscinodiscophyceae</taxon>
        <taxon>Chaetocerotophycidae</taxon>
        <taxon>Chaetocerotales</taxon>
        <taxon>Chaetocerotaceae</taxon>
        <taxon>Chaetoceros</taxon>
    </lineage>
</organism>
<proteinExistence type="predicted"/>
<dbReference type="EMBL" id="BLLK01000025">
    <property type="protein sequence ID" value="GFH47934.1"/>
    <property type="molecule type" value="Genomic_DNA"/>
</dbReference>
<accession>A0AAD3CLK8</accession>
<evidence type="ECO:0000313" key="3">
    <source>
        <dbReference type="Proteomes" id="UP001054902"/>
    </source>
</evidence>
<comment type="caution">
    <text evidence="2">The sequence shown here is derived from an EMBL/GenBank/DDBJ whole genome shotgun (WGS) entry which is preliminary data.</text>
</comment>
<feature type="coiled-coil region" evidence="1">
    <location>
        <begin position="218"/>
        <end position="329"/>
    </location>
</feature>
<protein>
    <submittedName>
        <fullName evidence="2">Uncharacterized protein</fullName>
    </submittedName>
</protein>
<dbReference type="AlphaFoldDB" id="A0AAD3CLK8"/>
<feature type="coiled-coil region" evidence="1">
    <location>
        <begin position="368"/>
        <end position="432"/>
    </location>
</feature>
<gene>
    <name evidence="2" type="ORF">CTEN210_04410</name>
</gene>
<name>A0AAD3CLK8_9STRA</name>
<keyword evidence="3" id="KW-1185">Reference proteome</keyword>